<feature type="domain" description="Gram-positive cocci surface proteins LPxTG" evidence="6">
    <location>
        <begin position="107"/>
        <end position="143"/>
    </location>
</feature>
<keyword evidence="2" id="KW-0964">Secreted</keyword>
<keyword evidence="3" id="KW-0732">Signal</keyword>
<evidence type="ECO:0000256" key="3">
    <source>
        <dbReference type="ARBA" id="ARBA00022729"/>
    </source>
</evidence>
<keyword evidence="1" id="KW-0134">Cell wall</keyword>
<reference evidence="8" key="1">
    <citation type="journal article" date="2019" name="Int. J. Syst. Evol. Microbiol.">
        <title>The Global Catalogue of Microorganisms (GCM) 10K type strain sequencing project: providing services to taxonomists for standard genome sequencing and annotation.</title>
        <authorList>
            <consortium name="The Broad Institute Genomics Platform"/>
            <consortium name="The Broad Institute Genome Sequencing Center for Infectious Disease"/>
            <person name="Wu L."/>
            <person name="Ma J."/>
        </authorList>
    </citation>
    <scope>NUCLEOTIDE SEQUENCE [LARGE SCALE GENOMIC DNA]</scope>
    <source>
        <strain evidence="8">DT43</strain>
    </source>
</reference>
<dbReference type="Proteomes" id="UP001596012">
    <property type="component" value="Unassembled WGS sequence"/>
</dbReference>
<evidence type="ECO:0000256" key="2">
    <source>
        <dbReference type="ARBA" id="ARBA00022525"/>
    </source>
</evidence>
<evidence type="ECO:0000256" key="4">
    <source>
        <dbReference type="ARBA" id="ARBA00023088"/>
    </source>
</evidence>
<organism evidence="7 8">
    <name type="scientific">Streptomyces xiangluensis</name>
    <dbReference type="NCBI Taxonomy" id="2665720"/>
    <lineage>
        <taxon>Bacteria</taxon>
        <taxon>Bacillati</taxon>
        <taxon>Actinomycetota</taxon>
        <taxon>Actinomycetes</taxon>
        <taxon>Kitasatosporales</taxon>
        <taxon>Streptomycetaceae</taxon>
        <taxon>Streptomyces</taxon>
    </lineage>
</organism>
<keyword evidence="5" id="KW-0472">Membrane</keyword>
<keyword evidence="5" id="KW-1133">Transmembrane helix</keyword>
<gene>
    <name evidence="7" type="ORF">ACFPH6_42380</name>
</gene>
<dbReference type="InterPro" id="IPR019931">
    <property type="entry name" value="LPXTG_anchor"/>
</dbReference>
<protein>
    <submittedName>
        <fullName evidence="7">LPXTG cell wall anchor domain-containing protein</fullName>
    </submittedName>
</protein>
<keyword evidence="4" id="KW-0572">Peptidoglycan-anchor</keyword>
<evidence type="ECO:0000259" key="6">
    <source>
        <dbReference type="PROSITE" id="PS50847"/>
    </source>
</evidence>
<dbReference type="NCBIfam" id="TIGR01167">
    <property type="entry name" value="LPXTG_anchor"/>
    <property type="match status" value="1"/>
</dbReference>
<comment type="caution">
    <text evidence="7">The sequence shown here is derived from an EMBL/GenBank/DDBJ whole genome shotgun (WGS) entry which is preliminary data.</text>
</comment>
<evidence type="ECO:0000313" key="7">
    <source>
        <dbReference type="EMBL" id="MFC4471069.1"/>
    </source>
</evidence>
<feature type="transmembrane region" description="Helical" evidence="5">
    <location>
        <begin position="118"/>
        <end position="137"/>
    </location>
</feature>
<evidence type="ECO:0000313" key="8">
    <source>
        <dbReference type="Proteomes" id="UP001596012"/>
    </source>
</evidence>
<accession>A0ABV8Z1Z6</accession>
<dbReference type="CDD" id="cd11304">
    <property type="entry name" value="Cadherin_repeat"/>
    <property type="match status" value="1"/>
</dbReference>
<dbReference type="PROSITE" id="PS50847">
    <property type="entry name" value="GRAM_POS_ANCHORING"/>
    <property type="match status" value="1"/>
</dbReference>
<keyword evidence="5" id="KW-0812">Transmembrane</keyword>
<keyword evidence="8" id="KW-1185">Reference proteome</keyword>
<proteinExistence type="predicted"/>
<evidence type="ECO:0000256" key="5">
    <source>
        <dbReference type="SAM" id="Phobius"/>
    </source>
</evidence>
<sequence length="143" mass="14766">MGAQPAHAQPYPPPVPGLTLTSTVTAPGDPLGFTGTGFEEGQDVEAALFSSKVVLGHFTADEAGTVEGTVTIPEDTEPGKHLFRLKAVDPDRILKAKIKVLADKPHLARTGEDNDSSVLLGGAAGLVLLGGGAVIAARRLKRH</sequence>
<dbReference type="EMBL" id="JBHSFG010000087">
    <property type="protein sequence ID" value="MFC4471069.1"/>
    <property type="molecule type" value="Genomic_DNA"/>
</dbReference>
<name>A0ABV8Z1Z6_9ACTN</name>
<evidence type="ECO:0000256" key="1">
    <source>
        <dbReference type="ARBA" id="ARBA00022512"/>
    </source>
</evidence>